<dbReference type="AlphaFoldDB" id="A0A0L8GAF5"/>
<dbReference type="EMBL" id="KQ422897">
    <property type="protein sequence ID" value="KOF74016.1"/>
    <property type="molecule type" value="Genomic_DNA"/>
</dbReference>
<dbReference type="PANTHER" id="PTHR13379">
    <property type="entry name" value="UNCHARACTERIZED DUF1308"/>
    <property type="match status" value="1"/>
</dbReference>
<evidence type="ECO:0000259" key="1">
    <source>
        <dbReference type="Pfam" id="PF07000"/>
    </source>
</evidence>
<proteinExistence type="predicted"/>
<organism evidence="2">
    <name type="scientific">Octopus bimaculoides</name>
    <name type="common">California two-spotted octopus</name>
    <dbReference type="NCBI Taxonomy" id="37653"/>
    <lineage>
        <taxon>Eukaryota</taxon>
        <taxon>Metazoa</taxon>
        <taxon>Spiralia</taxon>
        <taxon>Lophotrochozoa</taxon>
        <taxon>Mollusca</taxon>
        <taxon>Cephalopoda</taxon>
        <taxon>Coleoidea</taxon>
        <taxon>Octopodiformes</taxon>
        <taxon>Octopoda</taxon>
        <taxon>Incirrata</taxon>
        <taxon>Octopodidae</taxon>
        <taxon>Octopus</taxon>
    </lineage>
</organism>
<feature type="domain" description="DUF1308" evidence="1">
    <location>
        <begin position="2"/>
        <end position="102"/>
    </location>
</feature>
<name>A0A0L8GAF5_OCTBM</name>
<gene>
    <name evidence="2" type="ORF">OCBIM_22036979mg</name>
</gene>
<dbReference type="PANTHER" id="PTHR13379:SF0">
    <property type="entry name" value="UPF0415 PROTEIN C7ORF25"/>
    <property type="match status" value="1"/>
</dbReference>
<dbReference type="Pfam" id="PF07000">
    <property type="entry name" value="DUF1308"/>
    <property type="match status" value="1"/>
</dbReference>
<evidence type="ECO:0000313" key="2">
    <source>
        <dbReference type="EMBL" id="KOF74016.1"/>
    </source>
</evidence>
<sequence>MRHFWTILDTLGGQSERQRAEELISKVKVVPDRPSQRAHSLPLTSKLKERSKIIFGTGDSLKAVTMTANSGYVRAAENQGVTFAVFIHASRALTEEKEKFAKPISEDSQQ</sequence>
<reference evidence="2" key="1">
    <citation type="submission" date="2015-07" db="EMBL/GenBank/DDBJ databases">
        <title>MeaNS - Measles Nucleotide Surveillance Program.</title>
        <authorList>
            <person name="Tran T."/>
            <person name="Druce J."/>
        </authorList>
    </citation>
    <scope>NUCLEOTIDE SEQUENCE</scope>
    <source>
        <strain evidence="2">UCB-OBI-ISO-001</strain>
        <tissue evidence="2">Gonad</tissue>
    </source>
</reference>
<dbReference type="OrthoDB" id="441890at2759"/>
<accession>A0A0L8GAF5</accession>
<dbReference type="InterPro" id="IPR010733">
    <property type="entry name" value="DUF1308"/>
</dbReference>
<protein>
    <recommendedName>
        <fullName evidence="1">DUF1308 domain-containing protein</fullName>
    </recommendedName>
</protein>
<dbReference type="STRING" id="37653.A0A0L8GAF5"/>